<keyword evidence="2" id="KW-1185">Reference proteome</keyword>
<name>A0ACC2JX56_9PEZI</name>
<accession>A0ACC2JX56</accession>
<dbReference type="Proteomes" id="UP001153332">
    <property type="component" value="Unassembled WGS sequence"/>
</dbReference>
<reference evidence="1" key="1">
    <citation type="submission" date="2022-12" db="EMBL/GenBank/DDBJ databases">
        <title>Genome Sequence of Lasiodiplodia mahajangana.</title>
        <authorList>
            <person name="Buettner E."/>
        </authorList>
    </citation>
    <scope>NUCLEOTIDE SEQUENCE</scope>
    <source>
        <strain evidence="1">VT137</strain>
    </source>
</reference>
<proteinExistence type="predicted"/>
<sequence>MNTQAGRRKASSISSHASPNSQGSEDIFQDARKNWDTDSEPSLLSNPSPPTTQACLENQDLHVLNIRKSLPVLEGQQSMSNRSNPTRPTTNQWGDSQCLRPNLVEETSCSIDQEAENQGSKFLDVPKTSFASPSRPFARDYLVSKVRGFLGSNSSSSKPTQQFRGRIVHTCEVVHRRPGRGNFHEKTNPEIAAKVHNVLSPPTNELVRNDLYEADASTAWFGA</sequence>
<evidence type="ECO:0000313" key="2">
    <source>
        <dbReference type="Proteomes" id="UP001153332"/>
    </source>
</evidence>
<protein>
    <submittedName>
        <fullName evidence="1">Uncharacterized protein</fullName>
    </submittedName>
</protein>
<gene>
    <name evidence="1" type="ORF">O1611_g1529</name>
</gene>
<organism evidence="1 2">
    <name type="scientific">Lasiodiplodia mahajangana</name>
    <dbReference type="NCBI Taxonomy" id="1108764"/>
    <lineage>
        <taxon>Eukaryota</taxon>
        <taxon>Fungi</taxon>
        <taxon>Dikarya</taxon>
        <taxon>Ascomycota</taxon>
        <taxon>Pezizomycotina</taxon>
        <taxon>Dothideomycetes</taxon>
        <taxon>Dothideomycetes incertae sedis</taxon>
        <taxon>Botryosphaeriales</taxon>
        <taxon>Botryosphaeriaceae</taxon>
        <taxon>Lasiodiplodia</taxon>
    </lineage>
</organism>
<dbReference type="EMBL" id="JAPUUL010000182">
    <property type="protein sequence ID" value="KAJ8132096.1"/>
    <property type="molecule type" value="Genomic_DNA"/>
</dbReference>
<evidence type="ECO:0000313" key="1">
    <source>
        <dbReference type="EMBL" id="KAJ8132096.1"/>
    </source>
</evidence>
<comment type="caution">
    <text evidence="1">The sequence shown here is derived from an EMBL/GenBank/DDBJ whole genome shotgun (WGS) entry which is preliminary data.</text>
</comment>